<evidence type="ECO:0000313" key="7">
    <source>
        <dbReference type="Proteomes" id="UP000198211"/>
    </source>
</evidence>
<evidence type="ECO:0000256" key="3">
    <source>
        <dbReference type="ARBA" id="ARBA00022525"/>
    </source>
</evidence>
<reference evidence="7" key="1">
    <citation type="submission" date="2017-03" db="EMBL/GenBank/DDBJ databases">
        <title>Phytopthora megakarya and P. palmivora, two closely related causual agents of cacao black pod achieved similar genome size and gene model numbers by different mechanisms.</title>
        <authorList>
            <person name="Ali S."/>
            <person name="Shao J."/>
            <person name="Larry D.J."/>
            <person name="Kronmiller B."/>
            <person name="Shen D."/>
            <person name="Strem M.D."/>
            <person name="Melnick R.L."/>
            <person name="Guiltinan M.J."/>
            <person name="Tyler B.M."/>
            <person name="Meinhardt L.W."/>
            <person name="Bailey B.A."/>
        </authorList>
    </citation>
    <scope>NUCLEOTIDE SEQUENCE [LARGE SCALE GENOMIC DNA]</scope>
    <source>
        <strain evidence="7">zdho120</strain>
    </source>
</reference>
<evidence type="ECO:0000256" key="1">
    <source>
        <dbReference type="ARBA" id="ARBA00004613"/>
    </source>
</evidence>
<gene>
    <name evidence="6" type="ORF">PHMEG_00020826</name>
</gene>
<evidence type="ECO:0000256" key="5">
    <source>
        <dbReference type="RuleBase" id="RU367124"/>
    </source>
</evidence>
<protein>
    <recommendedName>
        <fullName evidence="5">RxLR effector protein</fullName>
    </recommendedName>
</protein>
<comment type="caution">
    <text evidence="6">The sequence shown here is derived from an EMBL/GenBank/DDBJ whole genome shotgun (WGS) entry which is preliminary data.</text>
</comment>
<evidence type="ECO:0000256" key="2">
    <source>
        <dbReference type="ARBA" id="ARBA00010400"/>
    </source>
</evidence>
<organism evidence="6 7">
    <name type="scientific">Phytophthora megakarya</name>
    <dbReference type="NCBI Taxonomy" id="4795"/>
    <lineage>
        <taxon>Eukaryota</taxon>
        <taxon>Sar</taxon>
        <taxon>Stramenopiles</taxon>
        <taxon>Oomycota</taxon>
        <taxon>Peronosporomycetes</taxon>
        <taxon>Peronosporales</taxon>
        <taxon>Peronosporaceae</taxon>
        <taxon>Phytophthora</taxon>
    </lineage>
</organism>
<keyword evidence="7" id="KW-1185">Reference proteome</keyword>
<dbReference type="EMBL" id="NBNE01003787">
    <property type="protein sequence ID" value="OWZ06866.1"/>
    <property type="molecule type" value="Genomic_DNA"/>
</dbReference>
<feature type="chain" id="PRO_5044953437" description="RxLR effector protein" evidence="5">
    <location>
        <begin position="26"/>
        <end position="313"/>
    </location>
</feature>
<dbReference type="AlphaFoldDB" id="A0A225VMX6"/>
<evidence type="ECO:0000313" key="6">
    <source>
        <dbReference type="EMBL" id="OWZ06866.1"/>
    </source>
</evidence>
<dbReference type="InterPro" id="IPR031825">
    <property type="entry name" value="RXLR"/>
</dbReference>
<proteinExistence type="inferred from homology"/>
<comment type="subcellular location">
    <subcellularLocation>
        <location evidence="1 5">Secreted</location>
    </subcellularLocation>
</comment>
<dbReference type="Pfam" id="PF16810">
    <property type="entry name" value="RXLR"/>
    <property type="match status" value="1"/>
</dbReference>
<accession>A0A225VMX6</accession>
<keyword evidence="3 5" id="KW-0964">Secreted</keyword>
<comment type="function">
    <text evidence="5">Effector that suppresses plant defense responses during pathogen infection.</text>
</comment>
<comment type="similarity">
    <text evidence="2 5">Belongs to the RxLR effector family.</text>
</comment>
<dbReference type="OrthoDB" id="118540at2759"/>
<keyword evidence="4 5" id="KW-0732">Signal</keyword>
<feature type="signal peptide" evidence="5">
    <location>
        <begin position="1"/>
        <end position="25"/>
    </location>
</feature>
<name>A0A225VMX6_9STRA</name>
<sequence>MKTTFNRTLRRSVFVVVTAVALVNATSVTRDASQLATNFQGFAHSAVQEEHYIASRRFLRIHKTEGGSTEERADLSKLLNGGGTVDDALQALLKNKQGVNNLITNKNLKTIIDYVKTFSQKTPGNGPGVVKSMTAVYGDDVVVNSLRLAMKDPEKEPMAKYLLGHVKTNWLTDKKSPDTVFKLLKLDDVATNPLSNPNLDLWTSYLRLYNHHNSVDYKDQTTLIKTFTAAYGEKNLAVLLNGARGDSELARTLQLQQFSRWMGSERPPKKLFSSVFKNDLQYNSIVEDYRAFYKLHRYQEKNIPEVILHSART</sequence>
<dbReference type="Proteomes" id="UP000198211">
    <property type="component" value="Unassembled WGS sequence"/>
</dbReference>
<evidence type="ECO:0000256" key="4">
    <source>
        <dbReference type="ARBA" id="ARBA00022729"/>
    </source>
</evidence>
<comment type="domain">
    <text evidence="5">The RxLR-dEER motif acts to carry the protein into the host cell cytoplasm through binding to cell surface phosphatidylinositol-3-phosphate.</text>
</comment>